<dbReference type="Proteomes" id="UP000694845">
    <property type="component" value="Unplaced"/>
</dbReference>
<gene>
    <name evidence="4" type="primary">LOC110974449</name>
</gene>
<sequence length="1600" mass="176061">MNESSTKQPRAAISTTTWDCLQWNPTWKTILDSDLLRKHGLIVPEDYSTAEPPPTDAPKARRKPRYAEATDASNVRVHHTEDEFHIHEGGGKETPGSQADLFLSKGSGKPWQGMASPQTRERHRTDLAMVHSKADFLRNPRHRPPSTLAGGKTLVKPNTVVHKLGGAKSKVADTVQKEPSVVFLANPSTVVFTEYQVGRVYELPLELKNVSAASRPLRVIPPKTQFFCVGLGKFPGEQGIVAPGMSCQYSIRFMPDSLMDFDDEVIVQTQSSQPLVVRLQGRRPPPVLSLSSDVECGHCLVGGKRTVQFLVKNEGGSGRFCLMPRESWPTTNFKSATNIDKVDLAPFVIQPAIFELLAGQTIPIQVTFTPTSVKHFARDLTMVCDNCTVKHFTLKGEGQTAGVELAAVSDGGERQPAPGELCDVTAQHQIRFDPINPMTFTTKQLTIKNTTNVELPFHWEMLRPHFECPVQEEESGEVLGGGAIQRLKDETNTFCINPDKGVLPPQGVCKATVAYAPTEIGPSHSVLHLVLREVPKDRQLSATSSKSDNGREEELTPNGRSARRSGAVQVSDIVGLEVELKGDCEEFRVTIEPYAIFVPGKLLMSTTIRKPFKMINHSKFPAYFTWTNHSAGHIIEVETPQGSIAPESSVELELAVSGARPGRIDQTLRCRIQHQERTLPLRVVADIGGPRVLIDTPAVDFGLVRFGETSAKELHLRNASQVAASWHLEESEEFKLRDLQTGETISEFTLTPSCGDHLPPLGSKIIKVTFKPVQCRRIQSVFECKVTDGNNSFIGVRADVQHPQACLASCQLTMDEVYVGVPITREVTIVNQTLLAANFCWQEPQGSQAEKCRVTFDPHQGRLQPRENLKVAVTFVANTQGLLDNVKIPCYIEGMVAPLVLGLFTDVRGLTLTYKTPNPDSEQGEDNLLLDFGKKVELGSTPSRVVHVTNHTAITAPFHIILEHFGSAKPPTPPDKDKEAKDSSKRRGLLNRTSNLADPQSRTPSQIQADYAKAVLRDDRGAALVVSPASGVLEPFSELEVRVTAFSDMWGRYTDNLICKVADLPPVVIPVVMTVTGCPLCFSMATLKGQLPIVRFGTHVAGLPPVHRPLKIRNNSPCDIRLDWQIFNLVENDSKLLDLIINIGEPFPLQDKNGEEIVPNAALPAAIEIAEGGGSSSTATESTTQPGLLQKVTEELESSCQEGLGSEARGQMIKVVMREHEGEPAENGPFTVSDKQMVIPARGSLQMAASFNPRMNSMTLRGADWIGYGLGFMSLDSEGDRQVTGKVSRPQGYEMMPLRLDFTAYLKPALLTVETADDEGMHYHTAASDLLDPQDRARFRSPSSKSRAANLTNATQTPLTFRLVTPRPFELLSTEPGSGNQSSRSAATSCPIKNQSAVCRGEQMLGLPPQKNLQIKVAFHLTRELLEKCLSKLRVGQEILGVRLTQYEDERRLIINQDLLIEYSNNAVQKLPLYAMVVIPSIRVTPSQLDFGTCLVTQQRELEVTISNPTGSASYWTVVSDPQQQAEELFRVVPSAGLLEAHVTHVSRSKMILKVHFTARHNVAYRGKFIFQGMLGETPQELEVRGQGSYDSRHEALVDV</sequence>
<dbReference type="InterPro" id="IPR013783">
    <property type="entry name" value="Ig-like_fold"/>
</dbReference>
<dbReference type="GO" id="GO:0005929">
    <property type="term" value="C:cilium"/>
    <property type="evidence" value="ECO:0007669"/>
    <property type="project" value="TreeGrafter"/>
</dbReference>
<protein>
    <submittedName>
        <fullName evidence="4">Deleted in lung and esophageal cancer protein 1-like</fullName>
    </submittedName>
</protein>
<dbReference type="CTD" id="9940"/>
<feature type="region of interest" description="Disordered" evidence="1">
    <location>
        <begin position="966"/>
        <end position="1005"/>
    </location>
</feature>
<dbReference type="Gene3D" id="2.60.40.10">
    <property type="entry name" value="Immunoglobulins"/>
    <property type="match status" value="8"/>
</dbReference>
<feature type="region of interest" description="Disordered" evidence="1">
    <location>
        <begin position="538"/>
        <end position="566"/>
    </location>
</feature>
<dbReference type="InterPro" id="IPR033304">
    <property type="entry name" value="DLEC1"/>
</dbReference>
<dbReference type="Pfam" id="PF23316">
    <property type="entry name" value="Ig_DLEC1_6th"/>
    <property type="match status" value="1"/>
</dbReference>
<dbReference type="KEGG" id="aplc:110974449"/>
<dbReference type="InterPro" id="IPR059041">
    <property type="entry name" value="Ig_DLEC1_1"/>
</dbReference>
<evidence type="ECO:0000313" key="3">
    <source>
        <dbReference type="Proteomes" id="UP000694845"/>
    </source>
</evidence>
<dbReference type="PANTHER" id="PTHR46348">
    <property type="entry name" value="DELETED IN LUNG AND ESOPHAGEAL CANCER PROTEIN 1"/>
    <property type="match status" value="1"/>
</dbReference>
<dbReference type="RefSeq" id="XP_022081791.1">
    <property type="nucleotide sequence ID" value="XM_022226099.1"/>
</dbReference>
<dbReference type="OMA" id="LIKYTWE"/>
<reference evidence="4" key="1">
    <citation type="submission" date="2025-08" db="UniProtKB">
        <authorList>
            <consortium name="RefSeq"/>
        </authorList>
    </citation>
    <scope>IDENTIFICATION</scope>
</reference>
<evidence type="ECO:0000256" key="1">
    <source>
        <dbReference type="SAM" id="MobiDB-lite"/>
    </source>
</evidence>
<dbReference type="GO" id="GO:0005737">
    <property type="term" value="C:cytoplasm"/>
    <property type="evidence" value="ECO:0007669"/>
    <property type="project" value="TreeGrafter"/>
</dbReference>
<dbReference type="GO" id="GO:0008285">
    <property type="term" value="P:negative regulation of cell population proliferation"/>
    <property type="evidence" value="ECO:0007669"/>
    <property type="project" value="InterPro"/>
</dbReference>
<feature type="compositionally biased region" description="Polar residues" evidence="1">
    <location>
        <begin position="991"/>
        <end position="1005"/>
    </location>
</feature>
<dbReference type="PANTHER" id="PTHR46348:SF1">
    <property type="entry name" value="DELETED IN LUNG AND ESOPHAGEAL CANCER PROTEIN 1"/>
    <property type="match status" value="1"/>
</dbReference>
<keyword evidence="3" id="KW-1185">Reference proteome</keyword>
<proteinExistence type="predicted"/>
<dbReference type="OrthoDB" id="2115465at2759"/>
<dbReference type="Pfam" id="PF23277">
    <property type="entry name" value="Ig_Dlec1_1"/>
    <property type="match status" value="1"/>
</dbReference>
<evidence type="ECO:0000259" key="2">
    <source>
        <dbReference type="Pfam" id="PF23277"/>
    </source>
</evidence>
<feature type="compositionally biased region" description="Basic and acidic residues" evidence="1">
    <location>
        <begin position="974"/>
        <end position="985"/>
    </location>
</feature>
<evidence type="ECO:0000313" key="4">
    <source>
        <dbReference type="RefSeq" id="XP_022081791.1"/>
    </source>
</evidence>
<feature type="compositionally biased region" description="Basic and acidic residues" evidence="1">
    <location>
        <begin position="78"/>
        <end position="91"/>
    </location>
</feature>
<dbReference type="GeneID" id="110974449"/>
<accession>A0A8B7XP00</accession>
<feature type="domain" description="Deleted in lung and esophageal cancer protein 1 Ig-like" evidence="2">
    <location>
        <begin position="183"/>
        <end position="282"/>
    </location>
</feature>
<dbReference type="GO" id="GO:0015631">
    <property type="term" value="F:tubulin binding"/>
    <property type="evidence" value="ECO:0007669"/>
    <property type="project" value="TreeGrafter"/>
</dbReference>
<feature type="region of interest" description="Disordered" evidence="1">
    <location>
        <begin position="46"/>
        <end position="122"/>
    </location>
</feature>
<organism evidence="3 4">
    <name type="scientific">Acanthaster planci</name>
    <name type="common">Crown-of-thorns starfish</name>
    <dbReference type="NCBI Taxonomy" id="133434"/>
    <lineage>
        <taxon>Eukaryota</taxon>
        <taxon>Metazoa</taxon>
        <taxon>Echinodermata</taxon>
        <taxon>Eleutherozoa</taxon>
        <taxon>Asterozoa</taxon>
        <taxon>Asteroidea</taxon>
        <taxon>Valvatacea</taxon>
        <taxon>Valvatida</taxon>
        <taxon>Acanthasteridae</taxon>
        <taxon>Acanthaster</taxon>
    </lineage>
</organism>
<name>A0A8B7XP00_ACAPL</name>